<evidence type="ECO:0000256" key="1">
    <source>
        <dbReference type="SAM" id="MobiDB-lite"/>
    </source>
</evidence>
<comment type="caution">
    <text evidence="2">The sequence shown here is derived from an EMBL/GenBank/DDBJ whole genome shotgun (WGS) entry which is preliminary data.</text>
</comment>
<dbReference type="EMBL" id="JAWQEG010001174">
    <property type="protein sequence ID" value="KAK3881821.1"/>
    <property type="molecule type" value="Genomic_DNA"/>
</dbReference>
<proteinExistence type="predicted"/>
<keyword evidence="3" id="KW-1185">Reference proteome</keyword>
<reference evidence="2" key="1">
    <citation type="submission" date="2023-10" db="EMBL/GenBank/DDBJ databases">
        <title>Genome assemblies of two species of porcelain crab, Petrolisthes cinctipes and Petrolisthes manimaculis (Anomura: Porcellanidae).</title>
        <authorList>
            <person name="Angst P."/>
        </authorList>
    </citation>
    <scope>NUCLEOTIDE SEQUENCE</scope>
    <source>
        <strain evidence="2">PB745_01</strain>
        <tissue evidence="2">Gill</tissue>
    </source>
</reference>
<feature type="compositionally biased region" description="Basic and acidic residues" evidence="1">
    <location>
        <begin position="69"/>
        <end position="90"/>
    </location>
</feature>
<dbReference type="AlphaFoldDB" id="A0AAE1FYE1"/>
<accession>A0AAE1FYE1</accession>
<name>A0AAE1FYE1_PETCI</name>
<sequence length="134" mass="15712">MIKRNLRPHFEIFYGLPRLTSSLFLLRPQPKAKTPEAPETELLVNHFSSSLFLNSYFQARALTPIKETWRRGGGERRKSVKEGRQNDMEKRRKRKKKEMLDAIHGKEKEEKEESEDGQCKVKKKGELEEKEGGQ</sequence>
<feature type="region of interest" description="Disordered" evidence="1">
    <location>
        <begin position="69"/>
        <end position="134"/>
    </location>
</feature>
<evidence type="ECO:0000313" key="3">
    <source>
        <dbReference type="Proteomes" id="UP001286313"/>
    </source>
</evidence>
<evidence type="ECO:0000313" key="2">
    <source>
        <dbReference type="EMBL" id="KAK3881821.1"/>
    </source>
</evidence>
<protein>
    <submittedName>
        <fullName evidence="2">Uncharacterized protein</fullName>
    </submittedName>
</protein>
<gene>
    <name evidence="2" type="ORF">Pcinc_013774</name>
</gene>
<dbReference type="Proteomes" id="UP001286313">
    <property type="component" value="Unassembled WGS sequence"/>
</dbReference>
<feature type="compositionally biased region" description="Basic and acidic residues" evidence="1">
    <location>
        <begin position="124"/>
        <end position="134"/>
    </location>
</feature>
<organism evidence="2 3">
    <name type="scientific">Petrolisthes cinctipes</name>
    <name type="common">Flat porcelain crab</name>
    <dbReference type="NCBI Taxonomy" id="88211"/>
    <lineage>
        <taxon>Eukaryota</taxon>
        <taxon>Metazoa</taxon>
        <taxon>Ecdysozoa</taxon>
        <taxon>Arthropoda</taxon>
        <taxon>Crustacea</taxon>
        <taxon>Multicrustacea</taxon>
        <taxon>Malacostraca</taxon>
        <taxon>Eumalacostraca</taxon>
        <taxon>Eucarida</taxon>
        <taxon>Decapoda</taxon>
        <taxon>Pleocyemata</taxon>
        <taxon>Anomura</taxon>
        <taxon>Galatheoidea</taxon>
        <taxon>Porcellanidae</taxon>
        <taxon>Petrolisthes</taxon>
    </lineage>
</organism>
<feature type="compositionally biased region" description="Basic and acidic residues" evidence="1">
    <location>
        <begin position="98"/>
        <end position="111"/>
    </location>
</feature>